<evidence type="ECO:0000259" key="1">
    <source>
        <dbReference type="PROSITE" id="PS51833"/>
    </source>
</evidence>
<dbReference type="InterPro" id="IPR052340">
    <property type="entry name" value="RNase_Y/CdgJ"/>
</dbReference>
<dbReference type="Gene3D" id="1.10.3210.10">
    <property type="entry name" value="Hypothetical protein af1432"/>
    <property type="match status" value="1"/>
</dbReference>
<comment type="caution">
    <text evidence="2">The sequence shown here is derived from an EMBL/GenBank/DDBJ whole genome shotgun (WGS) entry which is preliminary data.</text>
</comment>
<name>A0A558CV64_9GAMM</name>
<feature type="domain" description="HDOD" evidence="1">
    <location>
        <begin position="17"/>
        <end position="210"/>
    </location>
</feature>
<dbReference type="PANTHER" id="PTHR33525">
    <property type="match status" value="1"/>
</dbReference>
<gene>
    <name evidence="2" type="ORF">FHK82_13110</name>
</gene>
<accession>A0A558CV64</accession>
<evidence type="ECO:0000313" key="3">
    <source>
        <dbReference type="Proteomes" id="UP000317355"/>
    </source>
</evidence>
<dbReference type="Pfam" id="PF08668">
    <property type="entry name" value="HDOD"/>
    <property type="match status" value="1"/>
</dbReference>
<organism evidence="2 3">
    <name type="scientific">Sedimenticola thiotaurini</name>
    <dbReference type="NCBI Taxonomy" id="1543721"/>
    <lineage>
        <taxon>Bacteria</taxon>
        <taxon>Pseudomonadati</taxon>
        <taxon>Pseudomonadota</taxon>
        <taxon>Gammaproteobacteria</taxon>
        <taxon>Chromatiales</taxon>
        <taxon>Sedimenticolaceae</taxon>
        <taxon>Sedimenticola</taxon>
    </lineage>
</organism>
<evidence type="ECO:0000313" key="2">
    <source>
        <dbReference type="EMBL" id="TVT52660.1"/>
    </source>
</evidence>
<proteinExistence type="predicted"/>
<dbReference type="PROSITE" id="PS51833">
    <property type="entry name" value="HDOD"/>
    <property type="match status" value="1"/>
</dbReference>
<dbReference type="SUPFAM" id="SSF55781">
    <property type="entry name" value="GAF domain-like"/>
    <property type="match status" value="1"/>
</dbReference>
<dbReference type="InterPro" id="IPR029016">
    <property type="entry name" value="GAF-like_dom_sf"/>
</dbReference>
<dbReference type="SUPFAM" id="SSF109604">
    <property type="entry name" value="HD-domain/PDEase-like"/>
    <property type="match status" value="1"/>
</dbReference>
<dbReference type="EMBL" id="VMRY01000066">
    <property type="protein sequence ID" value="TVT52660.1"/>
    <property type="molecule type" value="Genomic_DNA"/>
</dbReference>
<sequence length="497" mass="55129">MAHAIRSWIDRLSTKSLPAMALTRKRVPQLLDSPNSNNADLQRIISRDPGFSLAIYRAFSTLPHPPKEPITNIAHAIALLGIEPMTKACDQLPVLNLFLKGTARTALLDCYSRAGHAAWYALNWGQQLHLNNPEEMAVAALLSELGEMMLWSHAEQEMTQIIALERRGMRRSVAEQTILGFELNDLSLQLAERWKLPALLIDALNPSGAFQTRSLAVMLAAAMAKESGYNWCSEEMQELIELSAELNGTGLDQGRAEMHSLAAGAARNLNGLPVPLTALALLQPRSLPTVKVEQQKIVVTATEETQQTPASGIAAIRKKTEIDEKMDADTVPVNPKQSVKPDSNTISSPTANLLQERLGRLFRDLRESTGVDRIMFAMLSADGAQLQAKYTVSTATSSSLRQFKHPVGERHLLTLMMKKPQRIWLNRENQGKLSPLMSEQTRAALDTRGFYMSSLFINNLPMGLLYADRSDPEFLDKHGFSQFKSLTQRLCNELGQK</sequence>
<reference evidence="2 3" key="1">
    <citation type="submission" date="2019-07" db="EMBL/GenBank/DDBJ databases">
        <title>The pathways for chlorine oxyanion respiration interact through the shared metabolite chlorate.</title>
        <authorList>
            <person name="Barnum T.P."/>
            <person name="Cheng Y."/>
            <person name="Hill K.A."/>
            <person name="Lucas L.N."/>
            <person name="Carlson H.K."/>
            <person name="Coates J.D."/>
        </authorList>
    </citation>
    <scope>NUCLEOTIDE SEQUENCE [LARGE SCALE GENOMIC DNA]</scope>
    <source>
        <strain evidence="2">BK-3</strain>
    </source>
</reference>
<dbReference type="InterPro" id="IPR013976">
    <property type="entry name" value="HDOD"/>
</dbReference>
<dbReference type="AlphaFoldDB" id="A0A558CV64"/>
<dbReference type="PANTHER" id="PTHR33525:SF4">
    <property type="entry name" value="CYCLIC DI-GMP PHOSPHODIESTERASE CDGJ"/>
    <property type="match status" value="1"/>
</dbReference>
<dbReference type="Gene3D" id="3.30.450.40">
    <property type="match status" value="1"/>
</dbReference>
<protein>
    <submittedName>
        <fullName evidence="2">HDOD domain-containing protein</fullName>
    </submittedName>
</protein>
<dbReference type="Proteomes" id="UP000317355">
    <property type="component" value="Unassembled WGS sequence"/>
</dbReference>